<accession>A0ABQ5N5Z7</accession>
<sequence>MKQEMISYLHTIKDDLVELTKYLYENPEESFKEHKAYNYIVKMLKEHDFKVTEHYLDIETSFYAEYGSGHPKICYLCEYDAHGKDGHTTGHNLISTMSLGAAFSLAKVIKKLGSGTVIVLGCPGEFKSGAKVTMAKQGTFKDIDVCLMAHPDIETALSGTSRAIVPLKITYDVTPNPVSKSGSYSAQEASLFTFNGLSLLTKGFPKHCAIDGIFVQSSNSPYTAPMHSESSFYIRAPKMEIACEIEKKFRELVKATSSIMEVQANVFMHELPYDELITNNSLSRIFSHNLKECGIIDINDSKDTLAGLSLGTVSRVVPCIHPFISIVEDKTIPYMSSEFAKATISEYAINNCLIAAEALAITGLDLVEDEPLLSEVKTEFYESFKLPIMPCED</sequence>
<dbReference type="PANTHER" id="PTHR30575:SF0">
    <property type="entry name" value="XAA-ARG DIPEPTIDASE"/>
    <property type="match status" value="1"/>
</dbReference>
<proteinExistence type="inferred from homology"/>
<dbReference type="Gene3D" id="3.40.630.10">
    <property type="entry name" value="Zn peptidases"/>
    <property type="match status" value="1"/>
</dbReference>
<dbReference type="InterPro" id="IPR052030">
    <property type="entry name" value="Peptidase_M20/M20A_hydrolases"/>
</dbReference>
<name>A0ABQ5N5Z7_9CLOT</name>
<comment type="caution">
    <text evidence="2">The sequence shown here is derived from an EMBL/GenBank/DDBJ whole genome shotgun (WGS) entry which is preliminary data.</text>
</comment>
<dbReference type="RefSeq" id="WP_264849935.1">
    <property type="nucleotide sequence ID" value="NZ_BRXR01000001.1"/>
</dbReference>
<dbReference type="Gene3D" id="3.30.70.360">
    <property type="match status" value="1"/>
</dbReference>
<evidence type="ECO:0000313" key="2">
    <source>
        <dbReference type="EMBL" id="GLC30659.1"/>
    </source>
</evidence>
<protein>
    <recommendedName>
        <fullName evidence="1">Peptidase M20 domain-containing protein 2</fullName>
    </recommendedName>
</protein>
<dbReference type="InterPro" id="IPR017144">
    <property type="entry name" value="Xaa-Arg_dipeptidase"/>
</dbReference>
<organism evidence="2 3">
    <name type="scientific">Clostridium omnivorum</name>
    <dbReference type="NCBI Taxonomy" id="1604902"/>
    <lineage>
        <taxon>Bacteria</taxon>
        <taxon>Bacillati</taxon>
        <taxon>Bacillota</taxon>
        <taxon>Clostridia</taxon>
        <taxon>Eubacteriales</taxon>
        <taxon>Clostridiaceae</taxon>
        <taxon>Clostridium</taxon>
    </lineage>
</organism>
<dbReference type="EMBL" id="BRXR01000001">
    <property type="protein sequence ID" value="GLC30659.1"/>
    <property type="molecule type" value="Genomic_DNA"/>
</dbReference>
<dbReference type="PIRSF" id="PIRSF037226">
    <property type="entry name" value="Amidohydrolase_ACY1L2_prd"/>
    <property type="match status" value="1"/>
</dbReference>
<dbReference type="SUPFAM" id="SSF53187">
    <property type="entry name" value="Zn-dependent exopeptidases"/>
    <property type="match status" value="1"/>
</dbReference>
<keyword evidence="3" id="KW-1185">Reference proteome</keyword>
<dbReference type="Proteomes" id="UP001208567">
    <property type="component" value="Unassembled WGS sequence"/>
</dbReference>
<evidence type="ECO:0000256" key="1">
    <source>
        <dbReference type="PIRNR" id="PIRNR037226"/>
    </source>
</evidence>
<comment type="similarity">
    <text evidence="1">Belongs to the peptidase M20A family.</text>
</comment>
<dbReference type="PANTHER" id="PTHR30575">
    <property type="entry name" value="PEPTIDASE M20"/>
    <property type="match status" value="1"/>
</dbReference>
<reference evidence="2 3" key="1">
    <citation type="journal article" date="2024" name="Int. J. Syst. Evol. Microbiol.">
        <title>Clostridium omnivorum sp. nov., isolated from anoxic soil under the treatment of reductive soil disinfestation.</title>
        <authorList>
            <person name="Ueki A."/>
            <person name="Tonouchi A."/>
            <person name="Kaku N."/>
            <person name="Honma S."/>
            <person name="Ueki K."/>
        </authorList>
    </citation>
    <scope>NUCLEOTIDE SEQUENCE [LARGE SCALE GENOMIC DNA]</scope>
    <source>
        <strain evidence="2 3">E14</strain>
    </source>
</reference>
<evidence type="ECO:0000313" key="3">
    <source>
        <dbReference type="Proteomes" id="UP001208567"/>
    </source>
</evidence>
<gene>
    <name evidence="2" type="ORF">bsdE14_20690</name>
</gene>